<evidence type="ECO:0000313" key="2">
    <source>
        <dbReference type="Proteomes" id="UP001283361"/>
    </source>
</evidence>
<organism evidence="1 2">
    <name type="scientific">Elysia crispata</name>
    <name type="common">lettuce slug</name>
    <dbReference type="NCBI Taxonomy" id="231223"/>
    <lineage>
        <taxon>Eukaryota</taxon>
        <taxon>Metazoa</taxon>
        <taxon>Spiralia</taxon>
        <taxon>Lophotrochozoa</taxon>
        <taxon>Mollusca</taxon>
        <taxon>Gastropoda</taxon>
        <taxon>Heterobranchia</taxon>
        <taxon>Euthyneura</taxon>
        <taxon>Panpulmonata</taxon>
        <taxon>Sacoglossa</taxon>
        <taxon>Placobranchoidea</taxon>
        <taxon>Plakobranchidae</taxon>
        <taxon>Elysia</taxon>
    </lineage>
</organism>
<keyword evidence="2" id="KW-1185">Reference proteome</keyword>
<sequence length="95" mass="10716">MDPKTDKIFVESWLGVRVGSPSVSELWRGVSLRQAAFIDDKTGAVAIAWCLMLSSSSEVHSKPYDTPRLKAQTGDKRDYPTFLRLFSMILIINRL</sequence>
<dbReference type="AlphaFoldDB" id="A0AAE1DJC7"/>
<gene>
    <name evidence="1" type="ORF">RRG08_011858</name>
</gene>
<reference evidence="1" key="1">
    <citation type="journal article" date="2023" name="G3 (Bethesda)">
        <title>A reference genome for the long-term kleptoplast-retaining sea slug Elysia crispata morphotype clarki.</title>
        <authorList>
            <person name="Eastman K.E."/>
            <person name="Pendleton A.L."/>
            <person name="Shaikh M.A."/>
            <person name="Suttiyut T."/>
            <person name="Ogas R."/>
            <person name="Tomko P."/>
            <person name="Gavelis G."/>
            <person name="Widhalm J.R."/>
            <person name="Wisecaver J.H."/>
        </authorList>
    </citation>
    <scope>NUCLEOTIDE SEQUENCE</scope>
    <source>
        <strain evidence="1">ECLA1</strain>
    </source>
</reference>
<accession>A0AAE1DJC7</accession>
<dbReference type="EMBL" id="JAWDGP010003665">
    <property type="protein sequence ID" value="KAK3771945.1"/>
    <property type="molecule type" value="Genomic_DNA"/>
</dbReference>
<dbReference type="Proteomes" id="UP001283361">
    <property type="component" value="Unassembled WGS sequence"/>
</dbReference>
<comment type="caution">
    <text evidence="1">The sequence shown here is derived from an EMBL/GenBank/DDBJ whole genome shotgun (WGS) entry which is preliminary data.</text>
</comment>
<protein>
    <submittedName>
        <fullName evidence="1">Uncharacterized protein</fullName>
    </submittedName>
</protein>
<proteinExistence type="predicted"/>
<name>A0AAE1DJC7_9GAST</name>
<evidence type="ECO:0000313" key="1">
    <source>
        <dbReference type="EMBL" id="KAK3771945.1"/>
    </source>
</evidence>